<organism evidence="5 6">
    <name type="scientific">Candidatus Moanibacter tarae</name>
    <dbReference type="NCBI Taxonomy" id="2200854"/>
    <lineage>
        <taxon>Bacteria</taxon>
        <taxon>Pseudomonadati</taxon>
        <taxon>Verrucomicrobiota</taxon>
        <taxon>Opitutia</taxon>
        <taxon>Puniceicoccales</taxon>
        <taxon>Puniceicoccales incertae sedis</taxon>
        <taxon>Candidatus Moanibacter</taxon>
    </lineage>
</organism>
<dbReference type="GO" id="GO:0016787">
    <property type="term" value="F:hydrolase activity"/>
    <property type="evidence" value="ECO:0007669"/>
    <property type="project" value="UniProtKB-KW"/>
</dbReference>
<keyword evidence="5" id="KW-0378">Hydrolase</keyword>
<dbReference type="NCBIfam" id="TIGR00277">
    <property type="entry name" value="HDIG"/>
    <property type="match status" value="1"/>
</dbReference>
<proteinExistence type="predicted"/>
<dbReference type="SUPFAM" id="SSF109604">
    <property type="entry name" value="HD-domain/PDEase-like"/>
    <property type="match status" value="1"/>
</dbReference>
<evidence type="ECO:0000256" key="1">
    <source>
        <dbReference type="SAM" id="Coils"/>
    </source>
</evidence>
<gene>
    <name evidence="5" type="primary">pgpH</name>
    <name evidence="5" type="ORF">DF168_00609</name>
</gene>
<evidence type="ECO:0000256" key="2">
    <source>
        <dbReference type="SAM" id="MobiDB-lite"/>
    </source>
</evidence>
<evidence type="ECO:0000259" key="4">
    <source>
        <dbReference type="SMART" id="SM00471"/>
    </source>
</evidence>
<dbReference type="Pfam" id="PF07698">
    <property type="entry name" value="7TM-7TMR_HD"/>
    <property type="match status" value="1"/>
</dbReference>
<dbReference type="AlphaFoldDB" id="A0A2Z4AKY4"/>
<dbReference type="CDD" id="cd00077">
    <property type="entry name" value="HDc"/>
    <property type="match status" value="1"/>
</dbReference>
<evidence type="ECO:0000313" key="5">
    <source>
        <dbReference type="EMBL" id="AWT59420.1"/>
    </source>
</evidence>
<feature type="transmembrane region" description="Helical" evidence="3">
    <location>
        <begin position="403"/>
        <end position="430"/>
    </location>
</feature>
<dbReference type="PANTHER" id="PTHR36442">
    <property type="entry name" value="CYCLIC-DI-AMP PHOSPHODIESTERASE PGPH"/>
    <property type="match status" value="1"/>
</dbReference>
<feature type="coiled-coil region" evidence="1">
    <location>
        <begin position="110"/>
        <end position="144"/>
    </location>
</feature>
<dbReference type="InterPro" id="IPR011624">
    <property type="entry name" value="Metal-dep_PHydrolase_7TM_extra"/>
</dbReference>
<feature type="compositionally biased region" description="Basic residues" evidence="2">
    <location>
        <begin position="793"/>
        <end position="802"/>
    </location>
</feature>
<dbReference type="PANTHER" id="PTHR36442:SF1">
    <property type="entry name" value="CYCLIC-DI-AMP PHOSPHODIESTERASE PGPH"/>
    <property type="match status" value="1"/>
</dbReference>
<reference evidence="5 6" key="1">
    <citation type="submission" date="2018-06" db="EMBL/GenBank/DDBJ databases">
        <title>Draft Genome Sequence of a Novel Marine Bacterium Related to the Verrucomicrobia.</title>
        <authorList>
            <person name="Vosseberg J."/>
            <person name="Martijn J."/>
            <person name="Ettema T.J.G."/>
        </authorList>
    </citation>
    <scope>NUCLEOTIDE SEQUENCE [LARGE SCALE GENOMIC DNA]</scope>
    <source>
        <strain evidence="5">TARA_B100001123</strain>
    </source>
</reference>
<keyword evidence="3" id="KW-1133">Transmembrane helix</keyword>
<feature type="region of interest" description="Disordered" evidence="2">
    <location>
        <begin position="777"/>
        <end position="802"/>
    </location>
</feature>
<name>A0A2Z4AKY4_9BACT</name>
<keyword evidence="3" id="KW-0472">Membrane</keyword>
<dbReference type="EMBL" id="CP029803">
    <property type="protein sequence ID" value="AWT59420.1"/>
    <property type="molecule type" value="Genomic_DNA"/>
</dbReference>
<feature type="compositionally biased region" description="Basic and acidic residues" evidence="2">
    <location>
        <begin position="779"/>
        <end position="789"/>
    </location>
</feature>
<feature type="transmembrane region" description="Helical" evidence="3">
    <location>
        <begin position="35"/>
        <end position="57"/>
    </location>
</feature>
<dbReference type="EC" id="3.1.4.-" evidence="5"/>
<keyword evidence="3" id="KW-0812">Transmembrane</keyword>
<dbReference type="InterPro" id="IPR052722">
    <property type="entry name" value="PgpH_phosphodiesterase"/>
</dbReference>
<dbReference type="InterPro" id="IPR006674">
    <property type="entry name" value="HD_domain"/>
</dbReference>
<evidence type="ECO:0000313" key="6">
    <source>
        <dbReference type="Proteomes" id="UP000247465"/>
    </source>
</evidence>
<feature type="transmembrane region" description="Helical" evidence="3">
    <location>
        <begin position="363"/>
        <end position="382"/>
    </location>
</feature>
<accession>A0A2Z4AKY4</accession>
<feature type="domain" description="HD/PDEase" evidence="4">
    <location>
        <begin position="551"/>
        <end position="723"/>
    </location>
</feature>
<feature type="transmembrane region" description="Helical" evidence="3">
    <location>
        <begin position="501"/>
        <end position="522"/>
    </location>
</feature>
<feature type="transmembrane region" description="Helical" evidence="3">
    <location>
        <begin position="442"/>
        <end position="459"/>
    </location>
</feature>
<dbReference type="InterPro" id="IPR006675">
    <property type="entry name" value="HDIG_dom"/>
</dbReference>
<dbReference type="Gene3D" id="1.10.3210.10">
    <property type="entry name" value="Hypothetical protein af1432"/>
    <property type="match status" value="1"/>
</dbReference>
<sequence>MAFSKRRKTQPSGVPRRKREEADNLSSNRLLNLKVVVYSLVFLVFSGLLIFVCFIGLSPAGPQLIAKQPARVRVVAEIPFVYESKVLTEQLIQQRKKRVPPVYRINLAPYSQFEEYIHRFSKDLKELEKTLTGLESEKHTARIKAFALEIEPRNPYNVTAEDVVVLLSEANPENRDTVIKEGLTILREIFLEGIYDLEHSIIEAGAGNLSFFNIHKDSGHITQVEVQSEEDALRYLRINLAALDVSRELSVALYRLLRKGLRPNLIYDQTKSDEKINQVISSVDPVTIRVVEGDTIIEPGVKVSKLDLEKRAAYLQSLKTAPHLTIAFSTLLWERLLLTIAIMLSGGLFVKISGISLPILRQQFLLCGTVIITNLAIVRLILELGEAYTLGRFGIDLTAVIPYLAPAAFGPILITILTGPGSGIFAAIMVSLFNGLMQGNSIPIFLVSLLSCLFAIYYCRDVQVRTKVVRAGAISGLSVAVCVLFLGLRDALDPVIISNQIIVGLTMGIVTGIAVVGFLPILEHLFHLTTNISLLELTDFNHPLLRRMQVSAPGSYHHSLMVANLSENAALGIGANPLVCRVCSLFHDIGKTVKPEYFTENQNQTTNPHLKKNPSMSALVIKSHVKEGVHLAEQSKLPMLIIDVILQHHGTTLIQYFYYKALREKEKQRTPPLFPGAPKIDIDEVNESTYRYDGPKPNFKESAIIFFADSIEAASRSLPKITSQSIDELLERIFQERIDDNQLEDCPLTFEEIKEIKRRFSFTLLNMLHARIEYPTNTEDSKLENEPPTKQKGATRTKPNRS</sequence>
<feature type="transmembrane region" description="Helical" evidence="3">
    <location>
        <begin position="336"/>
        <end position="357"/>
    </location>
</feature>
<feature type="region of interest" description="Disordered" evidence="2">
    <location>
        <begin position="1"/>
        <end position="21"/>
    </location>
</feature>
<dbReference type="SMART" id="SM00471">
    <property type="entry name" value="HDc"/>
    <property type="match status" value="1"/>
</dbReference>
<keyword evidence="1" id="KW-0175">Coiled coil</keyword>
<dbReference type="Pfam" id="PF07697">
    <property type="entry name" value="7TMR-HDED"/>
    <property type="match status" value="1"/>
</dbReference>
<dbReference type="Proteomes" id="UP000247465">
    <property type="component" value="Chromosome"/>
</dbReference>
<feature type="transmembrane region" description="Helical" evidence="3">
    <location>
        <begin position="471"/>
        <end position="489"/>
    </location>
</feature>
<protein>
    <submittedName>
        <fullName evidence="5">Cyclic-di-AMP phosphodiesterase PgpH</fullName>
        <ecNumber evidence="5">3.1.4.-</ecNumber>
    </submittedName>
</protein>
<dbReference type="InterPro" id="IPR011621">
    <property type="entry name" value="Metal-dep_PHydrolase_7TM_intra"/>
</dbReference>
<dbReference type="Pfam" id="PF01966">
    <property type="entry name" value="HD"/>
    <property type="match status" value="1"/>
</dbReference>
<evidence type="ECO:0000256" key="3">
    <source>
        <dbReference type="SAM" id="Phobius"/>
    </source>
</evidence>
<dbReference type="KEGG" id="mtar:DF168_00609"/>
<dbReference type="InterPro" id="IPR003607">
    <property type="entry name" value="HD/PDEase_dom"/>
</dbReference>